<name>A0A2M9ZRH2_9LEPT</name>
<reference evidence="3 4" key="1">
    <citation type="submission" date="2017-07" db="EMBL/GenBank/DDBJ databases">
        <title>Leptospira spp. isolated from tropical soils.</title>
        <authorList>
            <person name="Thibeaux R."/>
            <person name="Iraola G."/>
            <person name="Ferres I."/>
            <person name="Bierque E."/>
            <person name="Girault D."/>
            <person name="Soupe-Gilbert M.-E."/>
            <person name="Picardeau M."/>
            <person name="Goarant C."/>
        </authorList>
    </citation>
    <scope>NUCLEOTIDE SEQUENCE [LARGE SCALE GENOMIC DNA]</scope>
    <source>
        <strain evidence="2 4">FH1-B-B1</strain>
        <strain evidence="1 3">FH1-B-C1</strain>
    </source>
</reference>
<evidence type="ECO:0000313" key="3">
    <source>
        <dbReference type="Proteomes" id="UP000231962"/>
    </source>
</evidence>
<evidence type="ECO:0000313" key="4">
    <source>
        <dbReference type="Proteomes" id="UP000231990"/>
    </source>
</evidence>
<evidence type="ECO:0000313" key="1">
    <source>
        <dbReference type="EMBL" id="PJZ71143.1"/>
    </source>
</evidence>
<gene>
    <name evidence="1" type="ORF">CH360_01085</name>
    <name evidence="2" type="ORF">CH373_01085</name>
</gene>
<dbReference type="AlphaFoldDB" id="A0A2M9ZRH2"/>
<comment type="caution">
    <text evidence="2">The sequence shown here is derived from an EMBL/GenBank/DDBJ whole genome shotgun (WGS) entry which is preliminary data.</text>
</comment>
<keyword evidence="3" id="KW-1185">Reference proteome</keyword>
<dbReference type="EMBL" id="NPDZ01000001">
    <property type="protein sequence ID" value="PJZ74676.1"/>
    <property type="molecule type" value="Genomic_DNA"/>
</dbReference>
<protein>
    <submittedName>
        <fullName evidence="2">Uncharacterized protein</fullName>
    </submittedName>
</protein>
<sequence>MSQKSKNLNRRSPFQYGLESIGRSNPLLKLKVFSNNLLSRRSIIISTTNAQPIFALKILYTLARGNQTEVVYVFKEKTTSKTFSVNGTFRLKQFSD</sequence>
<accession>A0A2M9ZRH2</accession>
<proteinExistence type="predicted"/>
<evidence type="ECO:0000313" key="2">
    <source>
        <dbReference type="EMBL" id="PJZ74676.1"/>
    </source>
</evidence>
<dbReference type="EMBL" id="NPDY01000001">
    <property type="protein sequence ID" value="PJZ71143.1"/>
    <property type="molecule type" value="Genomic_DNA"/>
</dbReference>
<dbReference type="Proteomes" id="UP000231990">
    <property type="component" value="Unassembled WGS sequence"/>
</dbReference>
<dbReference type="Proteomes" id="UP000231962">
    <property type="component" value="Unassembled WGS sequence"/>
</dbReference>
<organism evidence="2 4">
    <name type="scientific">Leptospira perolatii</name>
    <dbReference type="NCBI Taxonomy" id="2023191"/>
    <lineage>
        <taxon>Bacteria</taxon>
        <taxon>Pseudomonadati</taxon>
        <taxon>Spirochaetota</taxon>
        <taxon>Spirochaetia</taxon>
        <taxon>Leptospirales</taxon>
        <taxon>Leptospiraceae</taxon>
        <taxon>Leptospira</taxon>
    </lineage>
</organism>